<keyword evidence="4" id="KW-1185">Reference proteome</keyword>
<accession>A0AAV7HWB6</accession>
<evidence type="ECO:0000256" key="2">
    <source>
        <dbReference type="SAM" id="SignalP"/>
    </source>
</evidence>
<comment type="caution">
    <text evidence="3">The sequence shown here is derived from an EMBL/GenBank/DDBJ whole genome shotgun (WGS) entry which is preliminary data.</text>
</comment>
<dbReference type="InterPro" id="IPR010512">
    <property type="entry name" value="DUF1091"/>
</dbReference>
<gene>
    <name evidence="3" type="ORF">KQX54_003055</name>
</gene>
<sequence>MDLKYLGIFVAILMVDSSAAEVDPTIAIKFKKLEATTVDNPFFEELTTEISKSELEGTAKFAIKQSLTPTMKISLTAERLGQQVAEFEDDICELMKNEIYGKELIKYGLPKDKFPKDCPVTPGDYEIREYPLPKDKFPTETPPGVYFMKMLIGEPEQDPFVSIDIIIDIVHEAPNGVPVPALPSPKLG</sequence>
<evidence type="ECO:0000313" key="4">
    <source>
        <dbReference type="Proteomes" id="UP000826195"/>
    </source>
</evidence>
<feature type="chain" id="PRO_5043944616" evidence="2">
    <location>
        <begin position="21"/>
        <end position="188"/>
    </location>
</feature>
<dbReference type="SUPFAM" id="SSF63707">
    <property type="entry name" value="Ganglioside M2 (gm2) activator"/>
    <property type="match status" value="1"/>
</dbReference>
<feature type="signal peptide" evidence="2">
    <location>
        <begin position="1"/>
        <end position="20"/>
    </location>
</feature>
<proteinExistence type="predicted"/>
<dbReference type="Pfam" id="PF06477">
    <property type="entry name" value="DUF1091"/>
    <property type="match status" value="1"/>
</dbReference>
<dbReference type="InterPro" id="IPR036846">
    <property type="entry name" value="GM2-AP_sf"/>
</dbReference>
<evidence type="ECO:0000256" key="1">
    <source>
        <dbReference type="ARBA" id="ARBA00022729"/>
    </source>
</evidence>
<keyword evidence="1 2" id="KW-0732">Signal</keyword>
<dbReference type="Gene3D" id="2.70.220.10">
    <property type="entry name" value="Ganglioside GM2 activator"/>
    <property type="match status" value="1"/>
</dbReference>
<dbReference type="Proteomes" id="UP000826195">
    <property type="component" value="Unassembled WGS sequence"/>
</dbReference>
<reference evidence="3 4" key="1">
    <citation type="journal article" date="2021" name="J. Hered.">
        <title>A chromosome-level genome assembly of the parasitoid wasp, Cotesia glomerata (Hymenoptera: Braconidae).</title>
        <authorList>
            <person name="Pinto B.J."/>
            <person name="Weis J.J."/>
            <person name="Gamble T."/>
            <person name="Ode P.J."/>
            <person name="Paul R."/>
            <person name="Zaspel J.M."/>
        </authorList>
    </citation>
    <scope>NUCLEOTIDE SEQUENCE [LARGE SCALE GENOMIC DNA]</scope>
    <source>
        <strain evidence="3">CgM1</strain>
    </source>
</reference>
<protein>
    <submittedName>
        <fullName evidence="3">Uncharacterized protein</fullName>
    </submittedName>
</protein>
<name>A0AAV7HWB6_COTGL</name>
<evidence type="ECO:0000313" key="3">
    <source>
        <dbReference type="EMBL" id="KAH0534319.1"/>
    </source>
</evidence>
<dbReference type="AlphaFoldDB" id="A0AAV7HWB6"/>
<dbReference type="EMBL" id="JAHXZJ010002982">
    <property type="protein sequence ID" value="KAH0534319.1"/>
    <property type="molecule type" value="Genomic_DNA"/>
</dbReference>
<organism evidence="3 4">
    <name type="scientific">Cotesia glomerata</name>
    <name type="common">Lepidopteran parasitic wasp</name>
    <name type="synonym">Apanteles glomeratus</name>
    <dbReference type="NCBI Taxonomy" id="32391"/>
    <lineage>
        <taxon>Eukaryota</taxon>
        <taxon>Metazoa</taxon>
        <taxon>Ecdysozoa</taxon>
        <taxon>Arthropoda</taxon>
        <taxon>Hexapoda</taxon>
        <taxon>Insecta</taxon>
        <taxon>Pterygota</taxon>
        <taxon>Neoptera</taxon>
        <taxon>Endopterygota</taxon>
        <taxon>Hymenoptera</taxon>
        <taxon>Apocrita</taxon>
        <taxon>Ichneumonoidea</taxon>
        <taxon>Braconidae</taxon>
        <taxon>Microgastrinae</taxon>
        <taxon>Cotesia</taxon>
    </lineage>
</organism>